<evidence type="ECO:0000313" key="3">
    <source>
        <dbReference type="Proteomes" id="UP001465976"/>
    </source>
</evidence>
<evidence type="ECO:0000313" key="2">
    <source>
        <dbReference type="EMBL" id="KAL0579127.1"/>
    </source>
</evidence>
<feature type="region of interest" description="Disordered" evidence="1">
    <location>
        <begin position="1"/>
        <end position="22"/>
    </location>
</feature>
<accession>A0ABR3FUG6</accession>
<reference evidence="2 3" key="1">
    <citation type="submission" date="2024-02" db="EMBL/GenBank/DDBJ databases">
        <title>A draft genome for the cacao thread blight pathogen Marasmius crinis-equi.</title>
        <authorList>
            <person name="Cohen S.P."/>
            <person name="Baruah I.K."/>
            <person name="Amoako-Attah I."/>
            <person name="Bukari Y."/>
            <person name="Meinhardt L.W."/>
            <person name="Bailey B.A."/>
        </authorList>
    </citation>
    <scope>NUCLEOTIDE SEQUENCE [LARGE SCALE GENOMIC DNA]</scope>
    <source>
        <strain evidence="2 3">GH-76</strain>
    </source>
</reference>
<keyword evidence="3" id="KW-1185">Reference proteome</keyword>
<gene>
    <name evidence="2" type="ORF">V5O48_002859</name>
</gene>
<protein>
    <submittedName>
        <fullName evidence="2">Uncharacterized protein</fullName>
    </submittedName>
</protein>
<organism evidence="2 3">
    <name type="scientific">Marasmius crinis-equi</name>
    <dbReference type="NCBI Taxonomy" id="585013"/>
    <lineage>
        <taxon>Eukaryota</taxon>
        <taxon>Fungi</taxon>
        <taxon>Dikarya</taxon>
        <taxon>Basidiomycota</taxon>
        <taxon>Agaricomycotina</taxon>
        <taxon>Agaricomycetes</taxon>
        <taxon>Agaricomycetidae</taxon>
        <taxon>Agaricales</taxon>
        <taxon>Marasmiineae</taxon>
        <taxon>Marasmiaceae</taxon>
        <taxon>Marasmius</taxon>
    </lineage>
</organism>
<name>A0ABR3FUG6_9AGAR</name>
<dbReference type="Proteomes" id="UP001465976">
    <property type="component" value="Unassembled WGS sequence"/>
</dbReference>
<proteinExistence type="predicted"/>
<evidence type="ECO:0000256" key="1">
    <source>
        <dbReference type="SAM" id="MobiDB-lite"/>
    </source>
</evidence>
<dbReference type="EMBL" id="JBAHYK010000070">
    <property type="protein sequence ID" value="KAL0579127.1"/>
    <property type="molecule type" value="Genomic_DNA"/>
</dbReference>
<comment type="caution">
    <text evidence="2">The sequence shown here is derived from an EMBL/GenBank/DDBJ whole genome shotgun (WGS) entry which is preliminary data.</text>
</comment>
<sequence>MKKRPIDDPSDLPRNSPSKKSKLVPHQSFANVLSAMKEMKDIPRLPTISAANTAEVFRVQLLDVQQYDGVNKNPSVLLFGVTEAGLPICIHVHDVPMEHRFYLAFEGLIKSTFTADGLASYLNVGPLRFTLASIYGPNRKLSRRIDLKGIQSNR</sequence>